<dbReference type="OrthoDB" id="9773828at2"/>
<proteinExistence type="predicted"/>
<dbReference type="InterPro" id="IPR020471">
    <property type="entry name" value="AKR"/>
</dbReference>
<keyword evidence="1" id="KW-0479">Metal-binding</keyword>
<dbReference type="PANTHER" id="PTHR43312">
    <property type="entry name" value="D-THREO-ALDOSE 1-DEHYDROGENASE"/>
    <property type="match status" value="1"/>
</dbReference>
<sequence>MNYTMLGKTDLKVSELGFGCIPIIRLATEEAVKVLRHAFDKGITFYDTANAYRDSEQKIGLAFRGMRHQVVIASKTMRRDGAGAMEHLENSLRMLQTDYIDLFQLHQVATEPDWQKVIAPGGALDALRKAQEQGKIRYIGVTSHSREMAMQLIRTQLFSTVQFPFNFIEDAAKDDLHPLARELGLGILVMKPFAGGMIDNAPLAYKFLRQYPDLLTIPGFDSIASVDEITSFYAKPNQVTEEDLAGMERYRQELGQQFCRRCEYCQPCPHGVMITPAMGYQVVASRMSPPVAVDFIYTPMSTVPKCTECGLCIQRCPYDLPIPTMLKKHHRMWEEHKVACGKR</sequence>
<dbReference type="Gene3D" id="3.20.20.100">
    <property type="entry name" value="NADP-dependent oxidoreductase domain"/>
    <property type="match status" value="1"/>
</dbReference>
<dbReference type="GO" id="GO:0046872">
    <property type="term" value="F:metal ion binding"/>
    <property type="evidence" value="ECO:0007669"/>
    <property type="project" value="UniProtKB-KW"/>
</dbReference>
<evidence type="ECO:0000256" key="3">
    <source>
        <dbReference type="ARBA" id="ARBA00023014"/>
    </source>
</evidence>
<keyword evidence="3" id="KW-0411">Iron-sulfur</keyword>
<dbReference type="InterPro" id="IPR023210">
    <property type="entry name" value="NADP_OxRdtase_dom"/>
</dbReference>
<evidence type="ECO:0000256" key="2">
    <source>
        <dbReference type="ARBA" id="ARBA00023004"/>
    </source>
</evidence>
<dbReference type="RefSeq" id="WP_131919328.1">
    <property type="nucleotide sequence ID" value="NZ_JAOQNU010000012.1"/>
</dbReference>
<comment type="caution">
    <text evidence="5">The sequence shown here is derived from an EMBL/GenBank/DDBJ whole genome shotgun (WGS) entry which is preliminary data.</text>
</comment>
<dbReference type="InterPro" id="IPR036812">
    <property type="entry name" value="NAD(P)_OxRdtase_dom_sf"/>
</dbReference>
<dbReference type="InterPro" id="IPR017896">
    <property type="entry name" value="4Fe4S_Fe-S-bd"/>
</dbReference>
<keyword evidence="2" id="KW-0408">Iron</keyword>
<accession>A0A4R2RXY5</accession>
<dbReference type="InterPro" id="IPR053135">
    <property type="entry name" value="AKR2_Oxidoreductase"/>
</dbReference>
<dbReference type="Pfam" id="PF00248">
    <property type="entry name" value="Aldo_ket_red"/>
    <property type="match status" value="1"/>
</dbReference>
<evidence type="ECO:0000313" key="6">
    <source>
        <dbReference type="Proteomes" id="UP000294813"/>
    </source>
</evidence>
<dbReference type="CDD" id="cd19100">
    <property type="entry name" value="AKR_unchar"/>
    <property type="match status" value="1"/>
</dbReference>
<gene>
    <name evidence="5" type="ORF">EDD73_11325</name>
</gene>
<reference evidence="5 6" key="1">
    <citation type="submission" date="2019-03" db="EMBL/GenBank/DDBJ databases">
        <title>Genomic Encyclopedia of Type Strains, Phase IV (KMG-IV): sequencing the most valuable type-strain genomes for metagenomic binning, comparative biology and taxonomic classification.</title>
        <authorList>
            <person name="Goeker M."/>
        </authorList>
    </citation>
    <scope>NUCLEOTIDE SEQUENCE [LARGE SCALE GENOMIC DNA]</scope>
    <source>
        <strain evidence="5 6">DSM 11170</strain>
    </source>
</reference>
<organism evidence="5 6">
    <name type="scientific">Heliophilum fasciatum</name>
    <dbReference type="NCBI Taxonomy" id="35700"/>
    <lineage>
        <taxon>Bacteria</taxon>
        <taxon>Bacillati</taxon>
        <taxon>Bacillota</taxon>
        <taxon>Clostridia</taxon>
        <taxon>Eubacteriales</taxon>
        <taxon>Heliobacteriaceae</taxon>
        <taxon>Heliophilum</taxon>
    </lineage>
</organism>
<dbReference type="SUPFAM" id="SSF51430">
    <property type="entry name" value="NAD(P)-linked oxidoreductase"/>
    <property type="match status" value="1"/>
</dbReference>
<dbReference type="EMBL" id="SLXT01000013">
    <property type="protein sequence ID" value="TCP63975.1"/>
    <property type="molecule type" value="Genomic_DNA"/>
</dbReference>
<dbReference type="PANTHER" id="PTHR43312:SF1">
    <property type="entry name" value="NADP-DEPENDENT OXIDOREDUCTASE DOMAIN-CONTAINING PROTEIN"/>
    <property type="match status" value="1"/>
</dbReference>
<dbReference type="Proteomes" id="UP000294813">
    <property type="component" value="Unassembled WGS sequence"/>
</dbReference>
<evidence type="ECO:0000259" key="4">
    <source>
        <dbReference type="PROSITE" id="PS51379"/>
    </source>
</evidence>
<name>A0A4R2RXY5_9FIRM</name>
<dbReference type="SUPFAM" id="SSF46548">
    <property type="entry name" value="alpha-helical ferredoxin"/>
    <property type="match status" value="1"/>
</dbReference>
<dbReference type="GO" id="GO:0051536">
    <property type="term" value="F:iron-sulfur cluster binding"/>
    <property type="evidence" value="ECO:0007669"/>
    <property type="project" value="UniProtKB-KW"/>
</dbReference>
<dbReference type="AlphaFoldDB" id="A0A4R2RXY5"/>
<dbReference type="Pfam" id="PF13187">
    <property type="entry name" value="Fer4_9"/>
    <property type="match status" value="1"/>
</dbReference>
<dbReference type="PROSITE" id="PS51379">
    <property type="entry name" value="4FE4S_FER_2"/>
    <property type="match status" value="1"/>
</dbReference>
<keyword evidence="6" id="KW-1185">Reference proteome</keyword>
<dbReference type="GO" id="GO:0016491">
    <property type="term" value="F:oxidoreductase activity"/>
    <property type="evidence" value="ECO:0007669"/>
    <property type="project" value="InterPro"/>
</dbReference>
<evidence type="ECO:0000256" key="1">
    <source>
        <dbReference type="ARBA" id="ARBA00022723"/>
    </source>
</evidence>
<protein>
    <recommendedName>
        <fullName evidence="4">4Fe-4S ferredoxin-type domain-containing protein</fullName>
    </recommendedName>
</protein>
<dbReference type="PRINTS" id="PR00069">
    <property type="entry name" value="ALDKETRDTASE"/>
</dbReference>
<dbReference type="PROSITE" id="PS00198">
    <property type="entry name" value="4FE4S_FER_1"/>
    <property type="match status" value="1"/>
</dbReference>
<dbReference type="InterPro" id="IPR017900">
    <property type="entry name" value="4Fe4S_Fe_S_CS"/>
</dbReference>
<feature type="domain" description="4Fe-4S ferredoxin-type" evidence="4">
    <location>
        <begin position="297"/>
        <end position="326"/>
    </location>
</feature>
<evidence type="ECO:0000313" key="5">
    <source>
        <dbReference type="EMBL" id="TCP63975.1"/>
    </source>
</evidence>